<dbReference type="PRINTS" id="PR01839">
    <property type="entry name" value="RAD23PROTEIN"/>
</dbReference>
<feature type="domain" description="UBA" evidence="7">
    <location>
        <begin position="152"/>
        <end position="192"/>
    </location>
</feature>
<dbReference type="Gene3D" id="3.10.20.90">
    <property type="entry name" value="Phosphatidylinositol 3-kinase Catalytic Subunit, Chain A, domain 1"/>
    <property type="match status" value="1"/>
</dbReference>
<dbReference type="SUPFAM" id="SSF54236">
    <property type="entry name" value="Ubiquitin-like"/>
    <property type="match status" value="1"/>
</dbReference>
<accession>A0A6F9DQY2</accession>
<dbReference type="SMART" id="SM00165">
    <property type="entry name" value="UBA"/>
    <property type="match status" value="2"/>
</dbReference>
<comment type="function">
    <text evidence="5">Multiubiquitin chain receptor involved in modulation of proteasomal degradation. Involved in nucleotide excision repair.</text>
</comment>
<dbReference type="InterPro" id="IPR029071">
    <property type="entry name" value="Ubiquitin-like_domsf"/>
</dbReference>
<keyword evidence="4 5" id="KW-0539">Nucleus</keyword>
<dbReference type="GO" id="GO:0003684">
    <property type="term" value="F:damaged DNA binding"/>
    <property type="evidence" value="ECO:0007669"/>
    <property type="project" value="UniProtKB-UniRule"/>
</dbReference>
<dbReference type="CDD" id="cd14281">
    <property type="entry name" value="UBA2_Rad23_like"/>
    <property type="match status" value="1"/>
</dbReference>
<dbReference type="AlphaFoldDB" id="A0A6F9DQY2"/>
<keyword evidence="2 5" id="KW-0227">DNA damage</keyword>
<evidence type="ECO:0000256" key="6">
    <source>
        <dbReference type="SAM" id="MobiDB-lite"/>
    </source>
</evidence>
<feature type="compositionally biased region" description="Low complexity" evidence="6">
    <location>
        <begin position="79"/>
        <end position="90"/>
    </location>
</feature>
<evidence type="ECO:0000256" key="3">
    <source>
        <dbReference type="ARBA" id="ARBA00023204"/>
    </source>
</evidence>
<evidence type="ECO:0000259" key="7">
    <source>
        <dbReference type="PROSITE" id="PS50030"/>
    </source>
</evidence>
<sequence>MKITIKTLKQEKFDVEIGDSDTVKMLKEKIEQTKGKNDYPVGGLKLIYAGKILDDAKNLSEYNIEETKFVVAMVTKSKASASSEESTSAPVPTPAPPTTEPAAMETQASAETPEEPKVEQSAAPTPTSTTEPTDTSVTAALAASESALVTGSDYETLITNIMTLGYPRDDVAAALRASFNNPDRAVEYLLNGLPEGLVPAPASGLGGSVAPTTAAPPASNPPTEQRSEGGNVFESYRNNEALRTMAREVRGNPASLVTCMQQIGQQNPQLLDYIRSHQSEFIEFINSLQDSDEEQNPPPGTTYLRVTPQEQRDIEQLKELGYSESACVQAYMACEKNVEMAAYFLTSQTDD</sequence>
<dbReference type="GO" id="GO:0070628">
    <property type="term" value="F:proteasome binding"/>
    <property type="evidence" value="ECO:0007669"/>
    <property type="project" value="TreeGrafter"/>
</dbReference>
<keyword evidence="3 5" id="KW-0234">DNA repair</keyword>
<dbReference type="PROSITE" id="PS50030">
    <property type="entry name" value="UBA"/>
    <property type="match status" value="2"/>
</dbReference>
<evidence type="ECO:0000256" key="1">
    <source>
        <dbReference type="ARBA" id="ARBA00022737"/>
    </source>
</evidence>
<dbReference type="Pfam" id="PF09280">
    <property type="entry name" value="XPC-binding"/>
    <property type="match status" value="1"/>
</dbReference>
<dbReference type="SUPFAM" id="SSF101238">
    <property type="entry name" value="XPC-binding domain"/>
    <property type="match status" value="1"/>
</dbReference>
<dbReference type="InterPro" id="IPR015940">
    <property type="entry name" value="UBA"/>
</dbReference>
<evidence type="ECO:0000256" key="5">
    <source>
        <dbReference type="RuleBase" id="RU367049"/>
    </source>
</evidence>
<comment type="subcellular location">
    <subcellularLocation>
        <location evidence="5">Nucleus</location>
    </subcellularLocation>
    <subcellularLocation>
        <location evidence="5">Cytoplasm</location>
    </subcellularLocation>
</comment>
<dbReference type="NCBIfam" id="TIGR00601">
    <property type="entry name" value="rad23"/>
    <property type="match status" value="1"/>
</dbReference>
<dbReference type="CDD" id="cd01805">
    <property type="entry name" value="Ubl_Rad23"/>
    <property type="match status" value="1"/>
</dbReference>
<evidence type="ECO:0000313" key="9">
    <source>
        <dbReference type="EMBL" id="CAB3265403.1"/>
    </source>
</evidence>
<organism evidence="9">
    <name type="scientific">Phallusia mammillata</name>
    <dbReference type="NCBI Taxonomy" id="59560"/>
    <lineage>
        <taxon>Eukaryota</taxon>
        <taxon>Metazoa</taxon>
        <taxon>Chordata</taxon>
        <taxon>Tunicata</taxon>
        <taxon>Ascidiacea</taxon>
        <taxon>Phlebobranchia</taxon>
        <taxon>Ascidiidae</taxon>
        <taxon>Phallusia</taxon>
    </lineage>
</organism>
<feature type="compositionally biased region" description="Low complexity" evidence="6">
    <location>
        <begin position="210"/>
        <end position="223"/>
    </location>
</feature>
<dbReference type="GO" id="GO:0005829">
    <property type="term" value="C:cytosol"/>
    <property type="evidence" value="ECO:0007669"/>
    <property type="project" value="TreeGrafter"/>
</dbReference>
<feature type="region of interest" description="Disordered" evidence="6">
    <location>
        <begin position="204"/>
        <end position="231"/>
    </location>
</feature>
<evidence type="ECO:0000256" key="4">
    <source>
        <dbReference type="ARBA" id="ARBA00023242"/>
    </source>
</evidence>
<feature type="domain" description="UBA" evidence="7">
    <location>
        <begin position="308"/>
        <end position="348"/>
    </location>
</feature>
<evidence type="ECO:0000256" key="2">
    <source>
        <dbReference type="ARBA" id="ARBA00022763"/>
    </source>
</evidence>
<dbReference type="Pfam" id="PF00627">
    <property type="entry name" value="UBA"/>
    <property type="match status" value="2"/>
</dbReference>
<keyword evidence="1" id="KW-0677">Repeat</keyword>
<dbReference type="EMBL" id="LR789541">
    <property type="protein sequence ID" value="CAB3265403.1"/>
    <property type="molecule type" value="mRNA"/>
</dbReference>
<dbReference type="InterPro" id="IPR015360">
    <property type="entry name" value="XPC-bd"/>
</dbReference>
<dbReference type="GO" id="GO:0043161">
    <property type="term" value="P:proteasome-mediated ubiquitin-dependent protein catabolic process"/>
    <property type="evidence" value="ECO:0007669"/>
    <property type="project" value="UniProtKB-UniRule"/>
</dbReference>
<dbReference type="Pfam" id="PF00240">
    <property type="entry name" value="ubiquitin"/>
    <property type="match status" value="1"/>
</dbReference>
<dbReference type="PANTHER" id="PTHR10621:SF0">
    <property type="entry name" value="UV EXCISION REPAIR PROTEIN RAD23"/>
    <property type="match status" value="1"/>
</dbReference>
<protein>
    <recommendedName>
        <fullName evidence="5">UV excision repair protein RAD23</fullName>
    </recommendedName>
</protein>
<reference evidence="9" key="1">
    <citation type="submission" date="2020-04" db="EMBL/GenBank/DDBJ databases">
        <authorList>
            <person name="Neveu A P."/>
        </authorList>
    </citation>
    <scope>NUCLEOTIDE SEQUENCE</scope>
    <source>
        <tissue evidence="9">Whole embryo</tissue>
    </source>
</reference>
<dbReference type="FunFam" id="3.10.20.90:FF:000254">
    <property type="entry name" value="UV excision repair protein Rad23"/>
    <property type="match status" value="1"/>
</dbReference>
<dbReference type="FunFam" id="1.10.8.10:FF:000002">
    <property type="entry name" value="UV excision repair protein RAD23 homolog"/>
    <property type="match status" value="1"/>
</dbReference>
<dbReference type="SMART" id="SM00213">
    <property type="entry name" value="UBQ"/>
    <property type="match status" value="1"/>
</dbReference>
<dbReference type="GO" id="GO:0005654">
    <property type="term" value="C:nucleoplasm"/>
    <property type="evidence" value="ECO:0007669"/>
    <property type="project" value="TreeGrafter"/>
</dbReference>
<feature type="region of interest" description="Disordered" evidence="6">
    <location>
        <begin position="79"/>
        <end position="135"/>
    </location>
</feature>
<keyword evidence="5" id="KW-0963">Cytoplasm</keyword>
<evidence type="ECO:0000259" key="8">
    <source>
        <dbReference type="PROSITE" id="PS50053"/>
    </source>
</evidence>
<dbReference type="Gene3D" id="1.10.8.10">
    <property type="entry name" value="DNA helicase RuvA subunit, C-terminal domain"/>
    <property type="match status" value="2"/>
</dbReference>
<dbReference type="SUPFAM" id="SSF46934">
    <property type="entry name" value="UBA-like"/>
    <property type="match status" value="2"/>
</dbReference>
<gene>
    <name evidence="9" type="primary">Rad23b</name>
</gene>
<dbReference type="PANTHER" id="PTHR10621">
    <property type="entry name" value="UV EXCISION REPAIR PROTEIN RAD23"/>
    <property type="match status" value="1"/>
</dbReference>
<dbReference type="Gene3D" id="1.10.10.540">
    <property type="entry name" value="XPC-binding domain"/>
    <property type="match status" value="1"/>
</dbReference>
<feature type="compositionally biased region" description="Low complexity" evidence="6">
    <location>
        <begin position="121"/>
        <end position="135"/>
    </location>
</feature>
<dbReference type="GO" id="GO:0043130">
    <property type="term" value="F:ubiquitin binding"/>
    <property type="evidence" value="ECO:0007669"/>
    <property type="project" value="UniProtKB-UniRule"/>
</dbReference>
<dbReference type="GO" id="GO:0031593">
    <property type="term" value="F:polyubiquitin modification-dependent protein binding"/>
    <property type="evidence" value="ECO:0007669"/>
    <property type="project" value="UniProtKB-UniRule"/>
</dbReference>
<proteinExistence type="evidence at transcript level"/>
<comment type="similarity">
    <text evidence="5">Belongs to the RAD23 family.</text>
</comment>
<name>A0A6F9DQY2_9ASCI</name>
<dbReference type="InterPro" id="IPR004806">
    <property type="entry name" value="Rad23"/>
</dbReference>
<dbReference type="PROSITE" id="PS50053">
    <property type="entry name" value="UBIQUITIN_2"/>
    <property type="match status" value="1"/>
</dbReference>
<dbReference type="GO" id="GO:0006289">
    <property type="term" value="P:nucleotide-excision repair"/>
    <property type="evidence" value="ECO:0007669"/>
    <property type="project" value="UniProtKB-UniRule"/>
</dbReference>
<dbReference type="InterPro" id="IPR000626">
    <property type="entry name" value="Ubiquitin-like_dom"/>
</dbReference>
<dbReference type="InterPro" id="IPR036353">
    <property type="entry name" value="XPC-bd_sf"/>
</dbReference>
<dbReference type="InterPro" id="IPR009060">
    <property type="entry name" value="UBA-like_sf"/>
</dbReference>
<feature type="domain" description="Ubiquitin-like" evidence="8">
    <location>
        <begin position="1"/>
        <end position="79"/>
    </location>
</feature>
<dbReference type="FunFam" id="1.10.8.10:FF:000003">
    <property type="entry name" value="UV excision repair protein RAD23 homolog"/>
    <property type="match status" value="1"/>
</dbReference>